<reference evidence="3 4" key="1">
    <citation type="submission" date="2023-12" db="EMBL/GenBank/DDBJ databases">
        <title>Gut-associated functions are favored during microbiome assembly across C. elegans life.</title>
        <authorList>
            <person name="Zimmermann J."/>
        </authorList>
    </citation>
    <scope>NUCLEOTIDE SEQUENCE [LARGE SCALE GENOMIC DNA]</scope>
    <source>
        <strain evidence="3 4">MYb71</strain>
    </source>
</reference>
<organism evidence="3 4">
    <name type="scientific">Ochrobactrum vermis</name>
    <dbReference type="NCBI Taxonomy" id="1827297"/>
    <lineage>
        <taxon>Bacteria</taxon>
        <taxon>Pseudomonadati</taxon>
        <taxon>Pseudomonadota</taxon>
        <taxon>Alphaproteobacteria</taxon>
        <taxon>Hyphomicrobiales</taxon>
        <taxon>Brucellaceae</taxon>
        <taxon>Brucella/Ochrobactrum group</taxon>
        <taxon>Ochrobactrum</taxon>
    </lineage>
</organism>
<dbReference type="Proteomes" id="UP001375812">
    <property type="component" value="Unassembled WGS sequence"/>
</dbReference>
<feature type="domain" description="Spore coat protein U/FanG" evidence="2">
    <location>
        <begin position="28"/>
        <end position="162"/>
    </location>
</feature>
<gene>
    <name evidence="3" type="ORF">WH297_14235</name>
</gene>
<dbReference type="SMART" id="SM00972">
    <property type="entry name" value="SCPU"/>
    <property type="match status" value="1"/>
</dbReference>
<accession>A0ABU8PFQ5</accession>
<comment type="caution">
    <text evidence="3">The sequence shown here is derived from an EMBL/GenBank/DDBJ whole genome shotgun (WGS) entry which is preliminary data.</text>
</comment>
<keyword evidence="4" id="KW-1185">Reference proteome</keyword>
<evidence type="ECO:0000256" key="1">
    <source>
        <dbReference type="SAM" id="SignalP"/>
    </source>
</evidence>
<dbReference type="InterPro" id="IPR053167">
    <property type="entry name" value="Spore_coat_component"/>
</dbReference>
<evidence type="ECO:0000259" key="2">
    <source>
        <dbReference type="Pfam" id="PF05229"/>
    </source>
</evidence>
<feature type="chain" id="PRO_5045609506" evidence="1">
    <location>
        <begin position="25"/>
        <end position="165"/>
    </location>
</feature>
<name>A0ABU8PFQ5_9HYPH</name>
<dbReference type="InterPro" id="IPR007893">
    <property type="entry name" value="Spore_coat_U/FanG"/>
</dbReference>
<dbReference type="PANTHER" id="PTHR37089">
    <property type="entry name" value="PROTEIN U-RELATED"/>
    <property type="match status" value="1"/>
</dbReference>
<proteinExistence type="predicted"/>
<dbReference type="RefSeq" id="WP_105543381.1">
    <property type="nucleotide sequence ID" value="NZ_JBBGZH010000002.1"/>
</dbReference>
<sequence>MAKALKLAALVAGLPLTALNPALAATATGNMNVRITIQAECKIVTSTDLDFGTKGVIDANVDQTSTISVQCTNGTPYTVGLSAGGGAGATVAVRKMTGPASATINYTIYRDAARTQVWGVTAGTDVASGTGNGNAQSLTTYGRVPAQTTPAAGVYSDVVSVTVTY</sequence>
<dbReference type="PANTHER" id="PTHR37089:SF4">
    <property type="entry name" value="EXPORTED PROTEIN"/>
    <property type="match status" value="1"/>
</dbReference>
<dbReference type="Pfam" id="PF05229">
    <property type="entry name" value="SCPU"/>
    <property type="match status" value="1"/>
</dbReference>
<dbReference type="EMBL" id="JBBGZH010000002">
    <property type="protein sequence ID" value="MEJ5020882.1"/>
    <property type="molecule type" value="Genomic_DNA"/>
</dbReference>
<protein>
    <submittedName>
        <fullName evidence="3">Spore coat U domain-containing protein</fullName>
    </submittedName>
</protein>
<evidence type="ECO:0000313" key="3">
    <source>
        <dbReference type="EMBL" id="MEJ5020882.1"/>
    </source>
</evidence>
<evidence type="ECO:0000313" key="4">
    <source>
        <dbReference type="Proteomes" id="UP001375812"/>
    </source>
</evidence>
<feature type="signal peptide" evidence="1">
    <location>
        <begin position="1"/>
        <end position="24"/>
    </location>
</feature>
<keyword evidence="1" id="KW-0732">Signal</keyword>